<proteinExistence type="predicted"/>
<dbReference type="OrthoDB" id="10257049at2759"/>
<accession>A0A4S4KUH1</accession>
<dbReference type="Pfam" id="PF08240">
    <property type="entry name" value="ADH_N"/>
    <property type="match status" value="1"/>
</dbReference>
<dbReference type="Pfam" id="PF00107">
    <property type="entry name" value="ADH_zinc_N"/>
    <property type="match status" value="1"/>
</dbReference>
<evidence type="ECO:0000313" key="3">
    <source>
        <dbReference type="Proteomes" id="UP000308199"/>
    </source>
</evidence>
<protein>
    <recommendedName>
        <fullName evidence="1">Enoyl reductase (ER) domain-containing protein</fullName>
    </recommendedName>
</protein>
<dbReference type="GO" id="GO:0016651">
    <property type="term" value="F:oxidoreductase activity, acting on NAD(P)H"/>
    <property type="evidence" value="ECO:0007669"/>
    <property type="project" value="InterPro"/>
</dbReference>
<dbReference type="PANTHER" id="PTHR45348">
    <property type="entry name" value="HYPOTHETICAL OXIDOREDUCTASE (EUROFUNG)"/>
    <property type="match status" value="1"/>
</dbReference>
<dbReference type="PANTHER" id="PTHR45348:SF5">
    <property type="entry name" value="OXIDOREDUCTASE, PUTATIVE (AFU_ORTHOLOGUE AFUA_8G01420)-RELATED"/>
    <property type="match status" value="1"/>
</dbReference>
<dbReference type="InterPro" id="IPR047122">
    <property type="entry name" value="Trans-enoyl_RdTase-like"/>
</dbReference>
<sequence length="362" mass="38144">MFTLPNTQFGVLGNEESSRLQTFDVPLPDSGEVLIRNGAVASNPKDWKHPKRHNNFSYIEGSDVAGEVVKVGDGVTEYKVGERVAAFTKMDTQQNKVVFFFYGGYAQYSVAPVATTIPLPDSTSFEAGSTLPLAVFTAAIGLFVNLGLKEPISSGTAANGDTEGIIVYGASSSVGAYVVQLAKSAGYFVVGVAGSSSDYVTSLGADVVIDYRAHNDAQLEDALVKALSGYTCSTAYDAIVAGNSTVTLARAVAKTSPNGSGKVTHILPLSDDLKKQFPSNVAPVHTYVGTAFSKDEAFCTRFSQLLVSLLVSPTRPFQPNRVKLMPNGLASVGEGLELLKGNKVHGEKLVYRIADTPKAGGA</sequence>
<name>A0A4S4KUH1_9AGAM</name>
<dbReference type="Gene3D" id="3.90.180.10">
    <property type="entry name" value="Medium-chain alcohol dehydrogenases, catalytic domain"/>
    <property type="match status" value="1"/>
</dbReference>
<evidence type="ECO:0000313" key="2">
    <source>
        <dbReference type="EMBL" id="THH02382.1"/>
    </source>
</evidence>
<comment type="caution">
    <text evidence="2">The sequence shown here is derived from an EMBL/GenBank/DDBJ whole genome shotgun (WGS) entry which is preliminary data.</text>
</comment>
<dbReference type="InterPro" id="IPR036291">
    <property type="entry name" value="NAD(P)-bd_dom_sf"/>
</dbReference>
<dbReference type="Proteomes" id="UP000308199">
    <property type="component" value="Unassembled WGS sequence"/>
</dbReference>
<dbReference type="CDD" id="cd08249">
    <property type="entry name" value="enoyl_reductase_like"/>
    <property type="match status" value="1"/>
</dbReference>
<dbReference type="InterPro" id="IPR020843">
    <property type="entry name" value="ER"/>
</dbReference>
<evidence type="ECO:0000259" key="1">
    <source>
        <dbReference type="SMART" id="SM00829"/>
    </source>
</evidence>
<dbReference type="EMBL" id="SGPK01000552">
    <property type="protein sequence ID" value="THH02382.1"/>
    <property type="molecule type" value="Genomic_DNA"/>
</dbReference>
<dbReference type="SUPFAM" id="SSF51735">
    <property type="entry name" value="NAD(P)-binding Rossmann-fold domains"/>
    <property type="match status" value="1"/>
</dbReference>
<dbReference type="InterPro" id="IPR013154">
    <property type="entry name" value="ADH-like_N"/>
</dbReference>
<dbReference type="SMART" id="SM00829">
    <property type="entry name" value="PKS_ER"/>
    <property type="match status" value="1"/>
</dbReference>
<reference evidence="2 3" key="1">
    <citation type="submission" date="2019-02" db="EMBL/GenBank/DDBJ databases">
        <title>Genome sequencing of the rare red list fungi Phellinidium pouzarii.</title>
        <authorList>
            <person name="Buettner E."/>
            <person name="Kellner H."/>
        </authorList>
    </citation>
    <scope>NUCLEOTIDE SEQUENCE [LARGE SCALE GENOMIC DNA]</scope>
    <source>
        <strain evidence="2 3">DSM 108285</strain>
    </source>
</reference>
<dbReference type="InterPro" id="IPR013149">
    <property type="entry name" value="ADH-like_C"/>
</dbReference>
<dbReference type="Gene3D" id="3.40.50.720">
    <property type="entry name" value="NAD(P)-binding Rossmann-like Domain"/>
    <property type="match status" value="1"/>
</dbReference>
<dbReference type="SUPFAM" id="SSF50129">
    <property type="entry name" value="GroES-like"/>
    <property type="match status" value="1"/>
</dbReference>
<organism evidence="2 3">
    <name type="scientific">Phellinidium pouzarii</name>
    <dbReference type="NCBI Taxonomy" id="167371"/>
    <lineage>
        <taxon>Eukaryota</taxon>
        <taxon>Fungi</taxon>
        <taxon>Dikarya</taxon>
        <taxon>Basidiomycota</taxon>
        <taxon>Agaricomycotina</taxon>
        <taxon>Agaricomycetes</taxon>
        <taxon>Hymenochaetales</taxon>
        <taxon>Hymenochaetaceae</taxon>
        <taxon>Phellinidium</taxon>
    </lineage>
</organism>
<gene>
    <name evidence="2" type="ORF">EW145_g6757</name>
</gene>
<keyword evidence="3" id="KW-1185">Reference proteome</keyword>
<feature type="domain" description="Enoyl reductase (ER)" evidence="1">
    <location>
        <begin position="13"/>
        <end position="267"/>
    </location>
</feature>
<dbReference type="AlphaFoldDB" id="A0A4S4KUH1"/>
<dbReference type="InterPro" id="IPR011032">
    <property type="entry name" value="GroES-like_sf"/>
</dbReference>